<dbReference type="OrthoDB" id="238536at2759"/>
<dbReference type="VEuPathDB" id="TriTrypDB:TM35_000071820"/>
<sequence length="133" mass="14882">MQENNIHASYPYSIIVHHGKQIVFLALPPKATWVEARRSYAALMNLDPSQTVLAPWFATATRESPRLPKDDAVIEWPKNEYVHVTAITGTPGGVWTSVPSQYRPIEARRRGIETIPSAVCEYLNAKQAVSPSR</sequence>
<dbReference type="Proteomes" id="UP000192257">
    <property type="component" value="Unassembled WGS sequence"/>
</dbReference>
<dbReference type="AlphaFoldDB" id="A0A1X0P1P9"/>
<comment type="caution">
    <text evidence="1">The sequence shown here is derived from an EMBL/GenBank/DDBJ whole genome shotgun (WGS) entry which is preliminary data.</text>
</comment>
<dbReference type="EMBL" id="NBCO01000007">
    <property type="protein sequence ID" value="ORC90758.1"/>
    <property type="molecule type" value="Genomic_DNA"/>
</dbReference>
<gene>
    <name evidence="1" type="ORF">TM35_000071820</name>
</gene>
<organism evidence="1 2">
    <name type="scientific">Trypanosoma theileri</name>
    <dbReference type="NCBI Taxonomy" id="67003"/>
    <lineage>
        <taxon>Eukaryota</taxon>
        <taxon>Discoba</taxon>
        <taxon>Euglenozoa</taxon>
        <taxon>Kinetoplastea</taxon>
        <taxon>Metakinetoplastina</taxon>
        <taxon>Trypanosomatida</taxon>
        <taxon>Trypanosomatidae</taxon>
        <taxon>Trypanosoma</taxon>
    </lineage>
</organism>
<protein>
    <submittedName>
        <fullName evidence="1">Uncharacterized protein</fullName>
    </submittedName>
</protein>
<accession>A0A1X0P1P9</accession>
<evidence type="ECO:0000313" key="1">
    <source>
        <dbReference type="EMBL" id="ORC90758.1"/>
    </source>
</evidence>
<dbReference type="RefSeq" id="XP_028884824.1">
    <property type="nucleotide sequence ID" value="XM_029023628.1"/>
</dbReference>
<name>A0A1X0P1P9_9TRYP</name>
<proteinExistence type="predicted"/>
<dbReference type="GeneID" id="39983408"/>
<evidence type="ECO:0000313" key="2">
    <source>
        <dbReference type="Proteomes" id="UP000192257"/>
    </source>
</evidence>
<keyword evidence="2" id="KW-1185">Reference proteome</keyword>
<reference evidence="1 2" key="1">
    <citation type="submission" date="2017-03" db="EMBL/GenBank/DDBJ databases">
        <title>An alternative strategy for trypanosome survival in the mammalian bloodstream revealed through genome and transcriptome analysis of the ubiquitous bovine parasite Trypanosoma (Megatrypanum) theileri.</title>
        <authorList>
            <person name="Kelly S."/>
            <person name="Ivens A."/>
            <person name="Mott A."/>
            <person name="O'Neill E."/>
            <person name="Emms D."/>
            <person name="Macleod O."/>
            <person name="Voorheis P."/>
            <person name="Matthews J."/>
            <person name="Matthews K."/>
            <person name="Carrington M."/>
        </authorList>
    </citation>
    <scope>NUCLEOTIDE SEQUENCE [LARGE SCALE GENOMIC DNA]</scope>
    <source>
        <strain evidence="1">Edinburgh</strain>
    </source>
</reference>